<dbReference type="PANTHER" id="PTHR11319:SF35">
    <property type="entry name" value="OUTER MEMBRANE PROTEIN PMPC-RELATED"/>
    <property type="match status" value="1"/>
</dbReference>
<feature type="non-terminal residue" evidence="1">
    <location>
        <position position="1"/>
    </location>
</feature>
<dbReference type="Proteomes" id="UP000324800">
    <property type="component" value="Unassembled WGS sequence"/>
</dbReference>
<accession>A0A5J4VSL1</accession>
<protein>
    <recommendedName>
        <fullName evidence="3">Right handed beta helix domain-containing protein</fullName>
    </recommendedName>
</protein>
<reference evidence="1 2" key="1">
    <citation type="submission" date="2019-03" db="EMBL/GenBank/DDBJ databases">
        <title>Single cell metagenomics reveals metabolic interactions within the superorganism composed of flagellate Streblomastix strix and complex community of Bacteroidetes bacteria on its surface.</title>
        <authorList>
            <person name="Treitli S.C."/>
            <person name="Kolisko M."/>
            <person name="Husnik F."/>
            <person name="Keeling P."/>
            <person name="Hampl V."/>
        </authorList>
    </citation>
    <scope>NUCLEOTIDE SEQUENCE [LARGE SCALE GENOMIC DNA]</scope>
    <source>
        <strain evidence="1">ST1C</strain>
    </source>
</reference>
<dbReference type="InterPro" id="IPR011050">
    <property type="entry name" value="Pectin_lyase_fold/virulence"/>
</dbReference>
<dbReference type="EMBL" id="SNRW01005210">
    <property type="protein sequence ID" value="KAA6385567.1"/>
    <property type="molecule type" value="Genomic_DNA"/>
</dbReference>
<dbReference type="PANTHER" id="PTHR11319">
    <property type="entry name" value="G PROTEIN-COUPLED RECEPTOR-RELATED"/>
    <property type="match status" value="1"/>
</dbReference>
<name>A0A5J4VSL1_9EUKA</name>
<dbReference type="SUPFAM" id="SSF51126">
    <property type="entry name" value="Pectin lyase-like"/>
    <property type="match status" value="1"/>
</dbReference>
<feature type="non-terminal residue" evidence="1">
    <location>
        <position position="2251"/>
    </location>
</feature>
<evidence type="ECO:0000313" key="1">
    <source>
        <dbReference type="EMBL" id="KAA6385567.1"/>
    </source>
</evidence>
<evidence type="ECO:0000313" key="2">
    <source>
        <dbReference type="Proteomes" id="UP000324800"/>
    </source>
</evidence>
<organism evidence="1 2">
    <name type="scientific">Streblomastix strix</name>
    <dbReference type="NCBI Taxonomy" id="222440"/>
    <lineage>
        <taxon>Eukaryota</taxon>
        <taxon>Metamonada</taxon>
        <taxon>Preaxostyla</taxon>
        <taxon>Oxymonadida</taxon>
        <taxon>Streblomastigidae</taxon>
        <taxon>Streblomastix</taxon>
    </lineage>
</organism>
<proteinExistence type="predicted"/>
<dbReference type="SMART" id="SM00710">
    <property type="entry name" value="PbH1"/>
    <property type="match status" value="12"/>
</dbReference>
<gene>
    <name evidence="1" type="ORF">EZS28_018906</name>
</gene>
<comment type="caution">
    <text evidence="1">The sequence shown here is derived from an EMBL/GenBank/DDBJ whole genome shotgun (WGS) entry which is preliminary data.</text>
</comment>
<evidence type="ECO:0008006" key="3">
    <source>
        <dbReference type="Google" id="ProtNLM"/>
    </source>
</evidence>
<sequence>GGGILAQITGSDSSFILQEGIQFEECSSNDGGALWITSNGQTSQIKNIIVKDCSGVSGGGIITSLSNSGQLSISQTCKFINCSSNVGGGIYASVNSDAKLILNGLTFTDCSAISGCGIHSTINTGGQLQIGSQCSFTECQTTGSIGQGSGIFVQLSGTDSKVILGEIKSDEEQIDQDENDELLNLKQRQIVELQKLIFKECVATSGGGIYATISSSGKLTLQNTKFIKCSSTTSTGGGIYSSITGINSVLEVMNTIFIECTAELSNGGGIYTTVQNSGLLTISGNCLFKKCSALSGGGICTTLSGADSKLQFDEGIKFEECSSNVGGALYIYNQGQINEVKNMTIKNCMGYNTGGGTTLYISISGKVTLEEITFTDCLASKDGGGIYATVTGTNSLLEVMNVLIKDCKSEQYGGGIFTSLSAYGKVSISSDCRLKNCISPMGGGILAQIGINSKLILGEGLIVEECLSTGTQSGGGFHITTQSEINEIKKITIIDCQGSQGGGIYLYVYNSAKMILNEITFTNCFSSNDGGNIYAGVTGTNSVLEIINIQFNDCSAVRNGGGIFVQASSNALVSISENCQFNNCSALQGGAIRTQISDGGQLQIDNTCSFIDCKSTQANGNGGGIWISISGAQSSFILEEGIIFEECNSYIGGALWMTVQGQVTEINNIQIKDCIGFNAGGAYITVSNSGKMILREMTITNCSASNDGSNIQAGVTGIDSILEIINIQLKNSVASRNGCGILASITNSGQIFISENCLFENCQSQFGSGIYATITTGGKLQIDNTCSLIDCKTTGTIGKGGGIWISISGTDSQFTIRENQPEVESSNVINDELLNLKQRQIAELQKLIFKECVATSGGGIYATISSSGKLTLQNTKFIKCSSTTSTGGGIYSSITGANSILEIIYTIFIECTAELSNGGGIYTTQQNSGLLTISGNCLFKKCSALSGGGIFTTISGILSNLVLNEGIKFEDCTCTGNGAALWISNQGQITEINKIQIKKCTGFNAGGGYIAVSNSGKMILRELIFTGCSASNDGGNIYTGVTGIDSILEIINIQFKGSAASRFGGAIYASISNLGQISISSNCLFKNCKSQIGGGIHFTSSNQGLLSVTDNCQFQECSSGSASGIFGSINAGGLLHIDNTCSFADCVSTGTSSQGGGMWISLNGIDSSIDLEEGIKFERCTSIFKGGGLQINSNGQVIELKKIIFIDCFGGSGGGLYVSNTNLGKLTLNEFSFTHCSANNGGGIYEIVSADNILEIIDSSFTDCISNNCGGGLFIQVSGQVIIKSTSLIKKCSAIHGGGIYATISDINSNLQIIDTTIRDCVSSMNGGALCTSISNSGQLSISGNSQFKYNQATNGGGIWSHINGGLLNLDESVEFYQCISNGGNGGAINVNYNYAAQSSFQVIDAVFRECQAVINSTSTQIHQGFGGAIFLALNNTYSTSSNGLDFHGMNIDSNQADKGGQSLFVVIQNIREFCRYGNIGEYIKGNYTDGVSDKKELEGVALIYNAFNSSTKSVVQQRQMKLEYYWTHPTENIWHILNRDEDPIYGFDQSSCGFFDNPCSSIDYTTKQISLELGGTETTDLQEKKIGICEGGYDLSEAISFSITTYHTNIIKIMKQLYGTENAMINNAELKILKSGSDSKENGKSGWITVSGGLKLIFYGIDIRTDAYILTIPIIFVTDQSSSLEINSVTFSNINFNPTLSAKGIIHINIDNSLFTVQQSTFQDINIQGQGGNTIRLQNTQQSTPSIQATIIECQFININSIGDINEKGGSAIYSEIGFGGQINIIGPSQFINCVCSEGDGGAVYAQLEQTGQIIIIGDVQFRDCKSIQVSNKGGRGGGIYLLLTQDSTYNFNIGEQTSFVDNLATICGRDLFINCWNIIEMDALSRIHFDYYDPSYNPINALYATEQIEQESLDRERLIDYDLLTNIIQHPYLSRAQVVVNVQKTHFPHQFILDGYKMIEGQFTVKFVELREKTSEEKENEHQNKKIKNGDNIQNNINSISSVSYINFHIHQSNRKLMLNDQMNPIIYPPEDGKFDPVIIEGNPNSEQQATFGMSEYNWLDYDNSWYGVLISNDKETYSGENGKINQAVQLEIIVDLQEICKSNDKLTIVCECEVNSFIYEQSQCEQDKLCKFELITQDESDCECLPIGDPRAGDQCPAYCISNDKLTAECKCDSSSSYEQTQCEQDKLCKFELITQDESDCECLPTGDPRAGDQCPAYCISNDKLTAECKCDSSSSYEQTQCEQDKLC</sequence>
<dbReference type="InterPro" id="IPR006626">
    <property type="entry name" value="PbH1"/>
</dbReference>